<dbReference type="PANTHER" id="PTHR24413">
    <property type="entry name" value="SPECKLE-TYPE POZ PROTEIN"/>
    <property type="match status" value="1"/>
</dbReference>
<protein>
    <recommendedName>
        <fullName evidence="1">BTB domain-containing protein</fullName>
    </recommendedName>
</protein>
<reference evidence="2" key="2">
    <citation type="journal article" date="2022" name="Microb. Genom.">
        <title>A chromosome-scale genome assembly of the tomato pathogen Cladosporium fulvum reveals a compartmentalized genome architecture and the presence of a dispensable chromosome.</title>
        <authorList>
            <person name="Zaccaron A.Z."/>
            <person name="Chen L.H."/>
            <person name="Samaras A."/>
            <person name="Stergiopoulos I."/>
        </authorList>
    </citation>
    <scope>NUCLEOTIDE SEQUENCE</scope>
    <source>
        <strain evidence="2">Race5_Kim</strain>
    </source>
</reference>
<gene>
    <name evidence="2" type="ORF">CLAFUR5_09074</name>
</gene>
<dbReference type="InterPro" id="IPR011333">
    <property type="entry name" value="SKP1/BTB/POZ_sf"/>
</dbReference>
<evidence type="ECO:0000313" key="3">
    <source>
        <dbReference type="Proteomes" id="UP000756132"/>
    </source>
</evidence>
<dbReference type="CDD" id="cd18186">
    <property type="entry name" value="BTB_POZ_ZBTB_KLHL-like"/>
    <property type="match status" value="1"/>
</dbReference>
<reference evidence="2" key="1">
    <citation type="submission" date="2021-12" db="EMBL/GenBank/DDBJ databases">
        <authorList>
            <person name="Zaccaron A."/>
            <person name="Stergiopoulos I."/>
        </authorList>
    </citation>
    <scope>NUCLEOTIDE SEQUENCE</scope>
    <source>
        <strain evidence="2">Race5_Kim</strain>
    </source>
</reference>
<dbReference type="PROSITE" id="PS50097">
    <property type="entry name" value="BTB"/>
    <property type="match status" value="1"/>
</dbReference>
<evidence type="ECO:0000313" key="2">
    <source>
        <dbReference type="EMBL" id="UJO22208.1"/>
    </source>
</evidence>
<dbReference type="SUPFAM" id="SSF54695">
    <property type="entry name" value="POZ domain"/>
    <property type="match status" value="1"/>
</dbReference>
<accession>A0A9Q8UTV4</accession>
<organism evidence="2 3">
    <name type="scientific">Passalora fulva</name>
    <name type="common">Tomato leaf mold</name>
    <name type="synonym">Cladosporium fulvum</name>
    <dbReference type="NCBI Taxonomy" id="5499"/>
    <lineage>
        <taxon>Eukaryota</taxon>
        <taxon>Fungi</taxon>
        <taxon>Dikarya</taxon>
        <taxon>Ascomycota</taxon>
        <taxon>Pezizomycotina</taxon>
        <taxon>Dothideomycetes</taxon>
        <taxon>Dothideomycetidae</taxon>
        <taxon>Mycosphaerellales</taxon>
        <taxon>Mycosphaerellaceae</taxon>
        <taxon>Fulvia</taxon>
    </lineage>
</organism>
<dbReference type="AlphaFoldDB" id="A0A9Q8UTV4"/>
<keyword evidence="3" id="KW-1185">Reference proteome</keyword>
<name>A0A9Q8UTV4_PASFU</name>
<dbReference type="Proteomes" id="UP000756132">
    <property type="component" value="Chromosome 9"/>
</dbReference>
<dbReference type="InterPro" id="IPR000210">
    <property type="entry name" value="BTB/POZ_dom"/>
</dbReference>
<feature type="domain" description="BTB" evidence="1">
    <location>
        <begin position="35"/>
        <end position="101"/>
    </location>
</feature>
<proteinExistence type="predicted"/>
<dbReference type="Pfam" id="PF00651">
    <property type="entry name" value="BTB"/>
    <property type="match status" value="1"/>
</dbReference>
<dbReference type="RefSeq" id="XP_047766574.1">
    <property type="nucleotide sequence ID" value="XM_047908222.1"/>
</dbReference>
<dbReference type="EMBL" id="CP090171">
    <property type="protein sequence ID" value="UJO22208.1"/>
    <property type="molecule type" value="Genomic_DNA"/>
</dbReference>
<evidence type="ECO:0000259" key="1">
    <source>
        <dbReference type="PROSITE" id="PS50097"/>
    </source>
</evidence>
<dbReference type="Gene3D" id="3.30.710.10">
    <property type="entry name" value="Potassium Channel Kv1.1, Chain A"/>
    <property type="match status" value="1"/>
</dbReference>
<sequence>MLDNTIRIRPHEMDNMAASRAQPTLPQLLKSQEHADFLIRTKTREFPVHKCIISTRSAFFRGATRGDFKEAHNGIVEVEERAEVIEALLELIYETPLSFIPRKDDTWEVKDQKATLGNVQLAIDLQLAADKYLVYGYGENLTLAIAHCFDNFDKGIVDGRELAVQMATQVFRKDVKVDIVPRVWTVLTLAKSLEELMADPGAWALLLRHGDLLKAITEVALKYHEDIMPPCRLTDLGQEMYWSNIIGAVCRLAEVDAKGEKYSVKEVLAGIKVLCRELDTGSPGD</sequence>
<dbReference type="KEGG" id="ffu:CLAFUR5_09074"/>
<dbReference type="GeneID" id="71988952"/>